<dbReference type="SUPFAM" id="SSF49354">
    <property type="entry name" value="PapD-like"/>
    <property type="match status" value="1"/>
</dbReference>
<dbReference type="InterPro" id="IPR050643">
    <property type="entry name" value="Periplasmic_pilus_chap"/>
</dbReference>
<evidence type="ECO:0000313" key="2">
    <source>
        <dbReference type="EMBL" id="ENW85096.1"/>
    </source>
</evidence>
<dbReference type="GO" id="GO:0071555">
    <property type="term" value="P:cell wall organization"/>
    <property type="evidence" value="ECO:0007669"/>
    <property type="project" value="InterPro"/>
</dbReference>
<gene>
    <name evidence="2" type="ORF">F906_02884</name>
</gene>
<dbReference type="AlphaFoldDB" id="N9M350"/>
<dbReference type="InterPro" id="IPR016147">
    <property type="entry name" value="Pili_assmbl_chaperone_N"/>
</dbReference>
<evidence type="ECO:0000313" key="3">
    <source>
        <dbReference type="Proteomes" id="UP000023774"/>
    </source>
</evidence>
<sequence length="236" mass="26967">MFKQLFKISLLIFLPTVIYAGAVRISPVQVDFIDHEKSSSIMLSNESTESNNLQIRVFKWLQDENGIDQYLPTDDIAISPSIVRLKPNGTNNIRFVRLNNDIAVQEQAYRIIIDELPKPVDTRKVSTGLEVLVRSSLPLFITNRNNITNIKAEIISVDHKTYVQVKNVGSRYILLQDMVVTDSLSNKTYRPQISTTNGYILAGKTRKYEITEGLESFQKPQQLHIKFKVNGKDYSF</sequence>
<dbReference type="PANTHER" id="PTHR30251">
    <property type="entry name" value="PILUS ASSEMBLY CHAPERONE"/>
    <property type="match status" value="1"/>
</dbReference>
<accession>N9M350</accession>
<dbReference type="Gene3D" id="2.60.40.10">
    <property type="entry name" value="Immunoglobulins"/>
    <property type="match status" value="1"/>
</dbReference>
<protein>
    <recommendedName>
        <fullName evidence="1">Pili assembly chaperone N-terminal domain-containing protein</fullName>
    </recommendedName>
</protein>
<dbReference type="PANTHER" id="PTHR30251:SF4">
    <property type="entry name" value="SLR1668 PROTEIN"/>
    <property type="match status" value="1"/>
</dbReference>
<keyword evidence="3" id="KW-1185">Reference proteome</keyword>
<dbReference type="Pfam" id="PF00345">
    <property type="entry name" value="PapD_N"/>
    <property type="match status" value="1"/>
</dbReference>
<proteinExistence type="predicted"/>
<dbReference type="InterPro" id="IPR008962">
    <property type="entry name" value="PapD-like_sf"/>
</dbReference>
<organism evidence="2 3">
    <name type="scientific">Acinetobacter pseudolwoffii</name>
    <dbReference type="NCBI Taxonomy" id="2053287"/>
    <lineage>
        <taxon>Bacteria</taxon>
        <taxon>Pseudomonadati</taxon>
        <taxon>Pseudomonadota</taxon>
        <taxon>Gammaproteobacteria</taxon>
        <taxon>Moraxellales</taxon>
        <taxon>Moraxellaceae</taxon>
        <taxon>Acinetobacter</taxon>
    </lineage>
</organism>
<dbReference type="HOGENOM" id="CLU_076533_1_0_6"/>
<name>N9M350_9GAMM</name>
<dbReference type="RefSeq" id="WP_005167191.1">
    <property type="nucleotide sequence ID" value="NZ_KB850028.1"/>
</dbReference>
<feature type="domain" description="Pili assembly chaperone N-terminal" evidence="1">
    <location>
        <begin position="23"/>
        <end position="141"/>
    </location>
</feature>
<dbReference type="GO" id="GO:0030288">
    <property type="term" value="C:outer membrane-bounded periplasmic space"/>
    <property type="evidence" value="ECO:0007669"/>
    <property type="project" value="InterPro"/>
</dbReference>
<dbReference type="InterPro" id="IPR013783">
    <property type="entry name" value="Ig-like_fold"/>
</dbReference>
<comment type="caution">
    <text evidence="2">The sequence shown here is derived from an EMBL/GenBank/DDBJ whole genome shotgun (WGS) entry which is preliminary data.</text>
</comment>
<dbReference type="PATRIC" id="fig|1217709.3.peg.2796"/>
<dbReference type="Proteomes" id="UP000023774">
    <property type="component" value="Unassembled WGS sequence"/>
</dbReference>
<reference evidence="2 3" key="1">
    <citation type="submission" date="2013-02" db="EMBL/GenBank/DDBJ databases">
        <title>The Genome Sequence of Acinetobacter sp. NIPH 713.</title>
        <authorList>
            <consortium name="The Broad Institute Genome Sequencing Platform"/>
            <consortium name="The Broad Institute Genome Sequencing Center for Infectious Disease"/>
            <person name="Cerqueira G."/>
            <person name="Feldgarden M."/>
            <person name="Courvalin P."/>
            <person name="Perichon B."/>
            <person name="Grillot-Courvalin C."/>
            <person name="Clermont D."/>
            <person name="Rocha E."/>
            <person name="Yoon E.-J."/>
            <person name="Nemec A."/>
            <person name="Walker B."/>
            <person name="Young S.K."/>
            <person name="Zeng Q."/>
            <person name="Gargeya S."/>
            <person name="Fitzgerald M."/>
            <person name="Haas B."/>
            <person name="Abouelleil A."/>
            <person name="Alvarado L."/>
            <person name="Arachchi H.M."/>
            <person name="Berlin A.M."/>
            <person name="Chapman S.B."/>
            <person name="Dewar J."/>
            <person name="Goldberg J."/>
            <person name="Griggs A."/>
            <person name="Gujja S."/>
            <person name="Hansen M."/>
            <person name="Howarth C."/>
            <person name="Imamovic A."/>
            <person name="Larimer J."/>
            <person name="McCowan C."/>
            <person name="Murphy C."/>
            <person name="Neiman D."/>
            <person name="Pearson M."/>
            <person name="Priest M."/>
            <person name="Roberts A."/>
            <person name="Saif S."/>
            <person name="Shea T."/>
            <person name="Sisk P."/>
            <person name="Sykes S."/>
            <person name="Wortman J."/>
            <person name="Nusbaum C."/>
            <person name="Birren B."/>
        </authorList>
    </citation>
    <scope>NUCLEOTIDE SEQUENCE [LARGE SCALE GENOMIC DNA]</scope>
    <source>
        <strain evidence="2 3">NIPH 713</strain>
    </source>
</reference>
<dbReference type="EMBL" id="APRJ01000019">
    <property type="protein sequence ID" value="ENW85096.1"/>
    <property type="molecule type" value="Genomic_DNA"/>
</dbReference>
<dbReference type="OrthoDB" id="511700at2"/>
<evidence type="ECO:0000259" key="1">
    <source>
        <dbReference type="Pfam" id="PF00345"/>
    </source>
</evidence>